<dbReference type="Proteomes" id="UP000214689">
    <property type="component" value="Chromosome"/>
</dbReference>
<reference evidence="2" key="1">
    <citation type="submission" date="2016-05" db="EMBL/GenBank/DDBJ databases">
        <authorList>
            <person name="Holder M.E."/>
            <person name="Ajami N.J."/>
            <person name="Petrosino J.F."/>
        </authorList>
    </citation>
    <scope>NUCLEOTIDE SEQUENCE [LARGE SCALE GENOMIC DNA]</scope>
    <source>
        <strain evidence="2">ATCC 700696</strain>
    </source>
</reference>
<organism evidence="1 2">
    <name type="scientific">Mogibacterium pumilum</name>
    <dbReference type="NCBI Taxonomy" id="86332"/>
    <lineage>
        <taxon>Bacteria</taxon>
        <taxon>Bacillati</taxon>
        <taxon>Bacillota</taxon>
        <taxon>Clostridia</taxon>
        <taxon>Peptostreptococcales</taxon>
        <taxon>Anaerovoracaceae</taxon>
        <taxon>Mogibacterium</taxon>
    </lineage>
</organism>
<sequence length="120" mass="13519">MVGTTDTKKVISVEAIGLFADTEKKNMSSLQLSMYNYMIKVELATTDSYVTQINDKCVIRLEPNTEAVMIYVDNKDYPLKGSMKDNIETLRECGEHVGLYSTVEVRDEIKNQLIMGDING</sequence>
<dbReference type="RefSeq" id="WP_094234415.1">
    <property type="nucleotide sequence ID" value="NZ_CP016199.1"/>
</dbReference>
<evidence type="ECO:0000313" key="2">
    <source>
        <dbReference type="Proteomes" id="UP000214689"/>
    </source>
</evidence>
<accession>A0A223ATF0</accession>
<dbReference type="OrthoDB" id="9881934at2"/>
<keyword evidence="2" id="KW-1185">Reference proteome</keyword>
<name>A0A223ATF0_9FIRM</name>
<dbReference type="EMBL" id="CP016199">
    <property type="protein sequence ID" value="ASS38175.1"/>
    <property type="molecule type" value="Genomic_DNA"/>
</dbReference>
<protein>
    <submittedName>
        <fullName evidence="1">Uncharacterized protein</fullName>
    </submittedName>
</protein>
<gene>
    <name evidence="1" type="ORF">AXF17_06995</name>
</gene>
<dbReference type="AlphaFoldDB" id="A0A223ATF0"/>
<proteinExistence type="predicted"/>
<evidence type="ECO:0000313" key="1">
    <source>
        <dbReference type="EMBL" id="ASS38175.1"/>
    </source>
</evidence>